<accession>J3MU83</accession>
<sequence>MHVFASVYIYMLQCLIWLCMDGWMDSIERSIDSVVVVRSSYVLATCIHATGISHACSSFHRHEHSAMA</sequence>
<evidence type="ECO:0008006" key="4">
    <source>
        <dbReference type="Google" id="ProtNLM"/>
    </source>
</evidence>
<dbReference type="HOGENOM" id="CLU_2798030_0_0_1"/>
<evidence type="ECO:0000256" key="1">
    <source>
        <dbReference type="SAM" id="SignalP"/>
    </source>
</evidence>
<reference evidence="2" key="1">
    <citation type="journal article" date="2013" name="Nat. Commun.">
        <title>Whole-genome sequencing of Oryza brachyantha reveals mechanisms underlying Oryza genome evolution.</title>
        <authorList>
            <person name="Chen J."/>
            <person name="Huang Q."/>
            <person name="Gao D."/>
            <person name="Wang J."/>
            <person name="Lang Y."/>
            <person name="Liu T."/>
            <person name="Li B."/>
            <person name="Bai Z."/>
            <person name="Luis Goicoechea J."/>
            <person name="Liang C."/>
            <person name="Chen C."/>
            <person name="Zhang W."/>
            <person name="Sun S."/>
            <person name="Liao Y."/>
            <person name="Zhang X."/>
            <person name="Yang L."/>
            <person name="Song C."/>
            <person name="Wang M."/>
            <person name="Shi J."/>
            <person name="Liu G."/>
            <person name="Liu J."/>
            <person name="Zhou H."/>
            <person name="Zhou W."/>
            <person name="Yu Q."/>
            <person name="An N."/>
            <person name="Chen Y."/>
            <person name="Cai Q."/>
            <person name="Wang B."/>
            <person name="Liu B."/>
            <person name="Min J."/>
            <person name="Huang Y."/>
            <person name="Wu H."/>
            <person name="Li Z."/>
            <person name="Zhang Y."/>
            <person name="Yin Y."/>
            <person name="Song W."/>
            <person name="Jiang J."/>
            <person name="Jackson S.A."/>
            <person name="Wing R.A."/>
            <person name="Wang J."/>
            <person name="Chen M."/>
        </authorList>
    </citation>
    <scope>NUCLEOTIDE SEQUENCE [LARGE SCALE GENOMIC DNA]</scope>
    <source>
        <strain evidence="2">cv. IRGC 101232</strain>
    </source>
</reference>
<reference evidence="2" key="2">
    <citation type="submission" date="2013-04" db="UniProtKB">
        <authorList>
            <consortium name="EnsemblPlants"/>
        </authorList>
    </citation>
    <scope>IDENTIFICATION</scope>
</reference>
<dbReference type="Proteomes" id="UP000006038">
    <property type="component" value="Chromosome 8"/>
</dbReference>
<evidence type="ECO:0000313" key="2">
    <source>
        <dbReference type="EnsemblPlants" id="OB08G26640.1"/>
    </source>
</evidence>
<proteinExistence type="predicted"/>
<organism evidence="2">
    <name type="scientific">Oryza brachyantha</name>
    <name type="common">malo sina</name>
    <dbReference type="NCBI Taxonomy" id="4533"/>
    <lineage>
        <taxon>Eukaryota</taxon>
        <taxon>Viridiplantae</taxon>
        <taxon>Streptophyta</taxon>
        <taxon>Embryophyta</taxon>
        <taxon>Tracheophyta</taxon>
        <taxon>Spermatophyta</taxon>
        <taxon>Magnoliopsida</taxon>
        <taxon>Liliopsida</taxon>
        <taxon>Poales</taxon>
        <taxon>Poaceae</taxon>
        <taxon>BOP clade</taxon>
        <taxon>Oryzoideae</taxon>
        <taxon>Oryzeae</taxon>
        <taxon>Oryzinae</taxon>
        <taxon>Oryza</taxon>
    </lineage>
</organism>
<keyword evidence="3" id="KW-1185">Reference proteome</keyword>
<feature type="chain" id="PRO_5003773995" description="Secreted protein" evidence="1">
    <location>
        <begin position="27"/>
        <end position="68"/>
    </location>
</feature>
<keyword evidence="1" id="KW-0732">Signal</keyword>
<dbReference type="EnsemblPlants" id="OB08G26640.1">
    <property type="protein sequence ID" value="OB08G26640.1"/>
    <property type="gene ID" value="OB08G26640"/>
</dbReference>
<dbReference type="Gramene" id="OB08G26640.1">
    <property type="protein sequence ID" value="OB08G26640.1"/>
    <property type="gene ID" value="OB08G26640"/>
</dbReference>
<feature type="signal peptide" evidence="1">
    <location>
        <begin position="1"/>
        <end position="26"/>
    </location>
</feature>
<dbReference type="AlphaFoldDB" id="J3MU83"/>
<name>J3MU83_ORYBR</name>
<evidence type="ECO:0000313" key="3">
    <source>
        <dbReference type="Proteomes" id="UP000006038"/>
    </source>
</evidence>
<protein>
    <recommendedName>
        <fullName evidence="4">Secreted protein</fullName>
    </recommendedName>
</protein>